<keyword evidence="2" id="KW-1185">Reference proteome</keyword>
<reference evidence="1 2" key="1">
    <citation type="submission" date="2013-09" db="EMBL/GenBank/DDBJ databases">
        <title>Corchorus capsularis genome sequencing.</title>
        <authorList>
            <person name="Alam M."/>
            <person name="Haque M.S."/>
            <person name="Islam M.S."/>
            <person name="Emdad E.M."/>
            <person name="Islam M.M."/>
            <person name="Ahmed B."/>
            <person name="Halim A."/>
            <person name="Hossen Q.M.M."/>
            <person name="Hossain M.Z."/>
            <person name="Ahmed R."/>
            <person name="Khan M.M."/>
            <person name="Islam R."/>
            <person name="Rashid M.M."/>
            <person name="Khan S.A."/>
            <person name="Rahman M.S."/>
            <person name="Alam M."/>
        </authorList>
    </citation>
    <scope>NUCLEOTIDE SEQUENCE [LARGE SCALE GENOMIC DNA]</scope>
    <source>
        <strain evidence="2">cv. CVL-1</strain>
        <tissue evidence="1">Whole seedling</tissue>
    </source>
</reference>
<gene>
    <name evidence="1" type="ORF">CCACVL1_13763</name>
</gene>
<evidence type="ECO:0000313" key="2">
    <source>
        <dbReference type="Proteomes" id="UP000188268"/>
    </source>
</evidence>
<protein>
    <submittedName>
        <fullName evidence="1">Uncharacterized protein</fullName>
    </submittedName>
</protein>
<organism evidence="1 2">
    <name type="scientific">Corchorus capsularis</name>
    <name type="common">Jute</name>
    <dbReference type="NCBI Taxonomy" id="210143"/>
    <lineage>
        <taxon>Eukaryota</taxon>
        <taxon>Viridiplantae</taxon>
        <taxon>Streptophyta</taxon>
        <taxon>Embryophyta</taxon>
        <taxon>Tracheophyta</taxon>
        <taxon>Spermatophyta</taxon>
        <taxon>Magnoliopsida</taxon>
        <taxon>eudicotyledons</taxon>
        <taxon>Gunneridae</taxon>
        <taxon>Pentapetalae</taxon>
        <taxon>rosids</taxon>
        <taxon>malvids</taxon>
        <taxon>Malvales</taxon>
        <taxon>Malvaceae</taxon>
        <taxon>Grewioideae</taxon>
        <taxon>Apeibeae</taxon>
        <taxon>Corchorus</taxon>
    </lineage>
</organism>
<comment type="caution">
    <text evidence="1">The sequence shown here is derived from an EMBL/GenBank/DDBJ whole genome shotgun (WGS) entry which is preliminary data.</text>
</comment>
<evidence type="ECO:0000313" key="1">
    <source>
        <dbReference type="EMBL" id="OMO79309.1"/>
    </source>
</evidence>
<name>A0A1R3I9R4_COCAP</name>
<dbReference type="EMBL" id="AWWV01010427">
    <property type="protein sequence ID" value="OMO79309.1"/>
    <property type="molecule type" value="Genomic_DNA"/>
</dbReference>
<dbReference type="AlphaFoldDB" id="A0A1R3I9R4"/>
<sequence length="48" mass="5107">MATKCSIGMVCNDTSGSTLDVKIIIKGEEALPCSVVTTYPQEMKKDVA</sequence>
<dbReference type="Gramene" id="OMO79309">
    <property type="protein sequence ID" value="OMO79309"/>
    <property type="gene ID" value="CCACVL1_13763"/>
</dbReference>
<dbReference type="Proteomes" id="UP000188268">
    <property type="component" value="Unassembled WGS sequence"/>
</dbReference>
<accession>A0A1R3I9R4</accession>
<proteinExistence type="predicted"/>